<accession>A0ACC1B2W6</accession>
<evidence type="ECO:0000313" key="2">
    <source>
        <dbReference type="Proteomes" id="UP001164250"/>
    </source>
</evidence>
<reference evidence="2" key="1">
    <citation type="journal article" date="2023" name="G3 (Bethesda)">
        <title>Genome assembly and association tests identify interacting loci associated with vigor, precocity, and sex in interspecific pistachio rootstocks.</title>
        <authorList>
            <person name="Palmer W."/>
            <person name="Jacygrad E."/>
            <person name="Sagayaradj S."/>
            <person name="Cavanaugh K."/>
            <person name="Han R."/>
            <person name="Bertier L."/>
            <person name="Beede B."/>
            <person name="Kafkas S."/>
            <person name="Golino D."/>
            <person name="Preece J."/>
            <person name="Michelmore R."/>
        </authorList>
    </citation>
    <scope>NUCLEOTIDE SEQUENCE [LARGE SCALE GENOMIC DNA]</scope>
</reference>
<evidence type="ECO:0000313" key="1">
    <source>
        <dbReference type="EMBL" id="KAJ0093259.1"/>
    </source>
</evidence>
<keyword evidence="2" id="KW-1185">Reference proteome</keyword>
<name>A0ACC1B2W6_9ROSI</name>
<dbReference type="Proteomes" id="UP001164250">
    <property type="component" value="Chromosome 7"/>
</dbReference>
<proteinExistence type="predicted"/>
<comment type="caution">
    <text evidence="1">The sequence shown here is derived from an EMBL/GenBank/DDBJ whole genome shotgun (WGS) entry which is preliminary data.</text>
</comment>
<gene>
    <name evidence="1" type="ORF">Patl1_24689</name>
</gene>
<protein>
    <submittedName>
        <fullName evidence="1">Uncharacterized protein</fullName>
    </submittedName>
</protein>
<organism evidence="1 2">
    <name type="scientific">Pistacia atlantica</name>
    <dbReference type="NCBI Taxonomy" id="434234"/>
    <lineage>
        <taxon>Eukaryota</taxon>
        <taxon>Viridiplantae</taxon>
        <taxon>Streptophyta</taxon>
        <taxon>Embryophyta</taxon>
        <taxon>Tracheophyta</taxon>
        <taxon>Spermatophyta</taxon>
        <taxon>Magnoliopsida</taxon>
        <taxon>eudicotyledons</taxon>
        <taxon>Gunneridae</taxon>
        <taxon>Pentapetalae</taxon>
        <taxon>rosids</taxon>
        <taxon>malvids</taxon>
        <taxon>Sapindales</taxon>
        <taxon>Anacardiaceae</taxon>
        <taxon>Pistacia</taxon>
    </lineage>
</organism>
<sequence>MFSFDKKESLLSPTVEISKGKAVLGYKVSAMEALTQIACVSGAGMDTHHHSRWNENRYVLKIEEGCCTVCISGFTALDVPRPQGPLWILGDIFMGAYHTVFDYGNLKIGFVKAA</sequence>
<dbReference type="EMBL" id="CM047903">
    <property type="protein sequence ID" value="KAJ0093259.1"/>
    <property type="molecule type" value="Genomic_DNA"/>
</dbReference>